<dbReference type="CDD" id="cd02440">
    <property type="entry name" value="AdoMet_MTases"/>
    <property type="match status" value="1"/>
</dbReference>
<dbReference type="InterPro" id="IPR002885">
    <property type="entry name" value="PPR_rpt"/>
</dbReference>
<dbReference type="InterPro" id="IPR002935">
    <property type="entry name" value="SAM_O-MeTrfase"/>
</dbReference>
<dbReference type="PANTHER" id="PTHR43836">
    <property type="entry name" value="CATECHOL O-METHYLTRANSFERASE 1-RELATED"/>
    <property type="match status" value="1"/>
</dbReference>
<dbReference type="SUPFAM" id="SSF53335">
    <property type="entry name" value="S-adenosyl-L-methionine-dependent methyltransferases"/>
    <property type="match status" value="1"/>
</dbReference>
<dbReference type="GO" id="GO:0016206">
    <property type="term" value="F:catechol O-methyltransferase activity"/>
    <property type="evidence" value="ECO:0007669"/>
    <property type="project" value="UniProtKB-EC"/>
</dbReference>
<feature type="repeat" description="PPR" evidence="7">
    <location>
        <begin position="276"/>
        <end position="310"/>
    </location>
</feature>
<protein>
    <recommendedName>
        <fullName evidence="1">catechol O-methyltransferase</fullName>
        <ecNumber evidence="1">2.1.1.6</ecNumber>
    </recommendedName>
</protein>
<evidence type="ECO:0000256" key="1">
    <source>
        <dbReference type="ARBA" id="ARBA00012880"/>
    </source>
</evidence>
<dbReference type="InterPro" id="IPR029063">
    <property type="entry name" value="SAM-dependent_MTases_sf"/>
</dbReference>
<evidence type="ECO:0000256" key="5">
    <source>
        <dbReference type="ARBA" id="ARBA00022939"/>
    </source>
</evidence>
<dbReference type="EMBL" id="LSRX01001047">
    <property type="protein sequence ID" value="OLP84352.1"/>
    <property type="molecule type" value="Genomic_DNA"/>
</dbReference>
<dbReference type="OrthoDB" id="442025at2759"/>
<name>A0A1Q9CN48_SYMMI</name>
<evidence type="ECO:0000256" key="2">
    <source>
        <dbReference type="ARBA" id="ARBA00022603"/>
    </source>
</evidence>
<keyword evidence="3 8" id="KW-0808">Transferase</keyword>
<evidence type="ECO:0000256" key="7">
    <source>
        <dbReference type="PROSITE-ProRule" id="PRU00708"/>
    </source>
</evidence>
<proteinExistence type="inferred from homology"/>
<comment type="caution">
    <text evidence="8">The sequence shown here is derived from an EMBL/GenBank/DDBJ whole genome shotgun (WGS) entry which is preliminary data.</text>
</comment>
<keyword evidence="4" id="KW-0949">S-adenosyl-L-methionine</keyword>
<evidence type="ECO:0000256" key="4">
    <source>
        <dbReference type="ARBA" id="ARBA00022691"/>
    </source>
</evidence>
<accession>A0A1Q9CN48</accession>
<keyword evidence="5" id="KW-0128">Catecholamine metabolism</keyword>
<sequence length="797" mass="87645">MRLTLREARSVVTGPCAQCKTSAICKSLCIRRCPSPCTFLADKLAVRLSSSSCSQRDSLPDLKALRKTTSSIMRLKRTGDWEQAFFLLFASSHVLPDIMAFTATVGVCAQASAWRSALALLERLHSRATPDRGFWNAVGAACSAAGKWQLALWLLLEAPRSASLSPNMVALSAAMTACERVSSWQTVLELLLDAQQRGLAGAHAYSTAVVACGAVFAWQRSLLLWSECQRQRWTVKSNVIVLNSTLTALERSTEWSRCLHLLRSGDEAQDGGNRADGISYSAVMAACCKTQEWALSISLLDEALSLGLTPSPGAFSCLARALGHSRAWQQALRLLQFPMPQHSVLDLWSSVAWALDVAGVSSLEHPSLEMEALGRKQFALLDFVQRRAHRGDLDKVLSEMLKFARRREWLKIAGGNKSRLLEAVLRPGDVVLEFGCFVGFSALLAARRLRILGGGGRVVSCELNLVSAHVARRIINWAGAEEEVEVKIGFAADWIATGLLASPDVVVLDHSGARYHEDLLALEPLRSSTRILADNVLSPGAPLLLSVIDGRYHVAVHEVTEFLRRRRMDWVLVSVPFDPLPSWSGLDSVPLEFQQLAAEINRLCWRSSSASRSQRVRGEEWMKLQETALPLFRQWAQLRLPSRKGRTQSKLLRDSALPARLRDRLETLQHLASKARAGQLRSPVSLSPTQPCQSPIRSYKIFNTKARSVSPPRQQHSMTLTTGKPLVSQCRPLSRTHEPARALSGSPRAVSTPLVATPPLLRVAAAAAGAARHQATAHFQQLDDARHRAQVDFWSGL</sequence>
<comment type="similarity">
    <text evidence="6">Belongs to the class I-like SAM-binding methyltransferase superfamily. Cation-dependent O-methyltransferase family.</text>
</comment>
<dbReference type="GO" id="GO:0032259">
    <property type="term" value="P:methylation"/>
    <property type="evidence" value="ECO:0007669"/>
    <property type="project" value="UniProtKB-KW"/>
</dbReference>
<dbReference type="Gene3D" id="3.40.50.150">
    <property type="entry name" value="Vaccinia Virus protein VP39"/>
    <property type="match status" value="1"/>
</dbReference>
<evidence type="ECO:0000256" key="3">
    <source>
        <dbReference type="ARBA" id="ARBA00022679"/>
    </source>
</evidence>
<dbReference type="Gene3D" id="1.25.40.10">
    <property type="entry name" value="Tetratricopeptide repeat domain"/>
    <property type="match status" value="2"/>
</dbReference>
<organism evidence="8 9">
    <name type="scientific">Symbiodinium microadriaticum</name>
    <name type="common">Dinoflagellate</name>
    <name type="synonym">Zooxanthella microadriatica</name>
    <dbReference type="NCBI Taxonomy" id="2951"/>
    <lineage>
        <taxon>Eukaryota</taxon>
        <taxon>Sar</taxon>
        <taxon>Alveolata</taxon>
        <taxon>Dinophyceae</taxon>
        <taxon>Suessiales</taxon>
        <taxon>Symbiodiniaceae</taxon>
        <taxon>Symbiodinium</taxon>
    </lineage>
</organism>
<evidence type="ECO:0000256" key="6">
    <source>
        <dbReference type="ARBA" id="ARBA00023453"/>
    </source>
</evidence>
<evidence type="ECO:0000313" key="8">
    <source>
        <dbReference type="EMBL" id="OLP84352.1"/>
    </source>
</evidence>
<dbReference type="Proteomes" id="UP000186817">
    <property type="component" value="Unassembled WGS sequence"/>
</dbReference>
<keyword evidence="2 8" id="KW-0489">Methyltransferase</keyword>
<dbReference type="OMA" id="THEPARA"/>
<gene>
    <name evidence="8" type="primary">Comt</name>
    <name evidence="8" type="ORF">AK812_SmicGene34773</name>
</gene>
<dbReference type="PANTHER" id="PTHR43836:SF2">
    <property type="entry name" value="CATECHOL O-METHYLTRANSFERASE 1-RELATED"/>
    <property type="match status" value="1"/>
</dbReference>
<evidence type="ECO:0000313" key="9">
    <source>
        <dbReference type="Proteomes" id="UP000186817"/>
    </source>
</evidence>
<keyword evidence="9" id="KW-1185">Reference proteome</keyword>
<dbReference type="Pfam" id="PF01596">
    <property type="entry name" value="Methyltransf_3"/>
    <property type="match status" value="1"/>
</dbReference>
<dbReference type="PROSITE" id="PS51375">
    <property type="entry name" value="PPR"/>
    <property type="match status" value="1"/>
</dbReference>
<reference evidence="8 9" key="1">
    <citation type="submission" date="2016-02" db="EMBL/GenBank/DDBJ databases">
        <title>Genome analysis of coral dinoflagellate symbionts highlights evolutionary adaptations to a symbiotic lifestyle.</title>
        <authorList>
            <person name="Aranda M."/>
            <person name="Li Y."/>
            <person name="Liew Y.J."/>
            <person name="Baumgarten S."/>
            <person name="Simakov O."/>
            <person name="Wilson M."/>
            <person name="Piel J."/>
            <person name="Ashoor H."/>
            <person name="Bougouffa S."/>
            <person name="Bajic V.B."/>
            <person name="Ryu T."/>
            <person name="Ravasi T."/>
            <person name="Bayer T."/>
            <person name="Micklem G."/>
            <person name="Kim H."/>
            <person name="Bhak J."/>
            <person name="Lajeunesse T.C."/>
            <person name="Voolstra C.R."/>
        </authorList>
    </citation>
    <scope>NUCLEOTIDE SEQUENCE [LARGE SCALE GENOMIC DNA]</scope>
    <source>
        <strain evidence="8 9">CCMP2467</strain>
    </source>
</reference>
<dbReference type="PROSITE" id="PS51682">
    <property type="entry name" value="SAM_OMT_I"/>
    <property type="match status" value="1"/>
</dbReference>
<dbReference type="GO" id="GO:0006584">
    <property type="term" value="P:catecholamine metabolic process"/>
    <property type="evidence" value="ECO:0007669"/>
    <property type="project" value="UniProtKB-KW"/>
</dbReference>
<dbReference type="EC" id="2.1.1.6" evidence="1"/>
<dbReference type="AlphaFoldDB" id="A0A1Q9CN48"/>
<dbReference type="InterPro" id="IPR011990">
    <property type="entry name" value="TPR-like_helical_dom_sf"/>
</dbReference>